<comment type="similarity">
    <text evidence="2 12">Belongs to the RNA methyltransferase RsmE family.</text>
</comment>
<reference evidence="15 16" key="1">
    <citation type="journal article" date="2011" name="J. Bacteriol.">
        <title>Genome sequence of Salinisphaera shabanensis, a gammaproteobacterium from the harsh, variable environment of the brine-seawater interface of the Shaban Deep in the Red Sea.</title>
        <authorList>
            <person name="Antunes A."/>
            <person name="Alam I."/>
            <person name="Bajic V.B."/>
            <person name="Stingl U."/>
        </authorList>
    </citation>
    <scope>NUCLEOTIDE SEQUENCE [LARGE SCALE GENOMIC DNA]</scope>
    <source>
        <strain evidence="15 16">E1L3A</strain>
    </source>
</reference>
<dbReference type="EMBL" id="AFNV02000001">
    <property type="protein sequence ID" value="ERJ20807.1"/>
    <property type="molecule type" value="Genomic_DNA"/>
</dbReference>
<organism evidence="15 16">
    <name type="scientific">Salinisphaera shabanensis E1L3A</name>
    <dbReference type="NCBI Taxonomy" id="1033802"/>
    <lineage>
        <taxon>Bacteria</taxon>
        <taxon>Pseudomonadati</taxon>
        <taxon>Pseudomonadota</taxon>
        <taxon>Gammaproteobacteria</taxon>
        <taxon>Salinisphaerales</taxon>
        <taxon>Salinisphaeraceae</taxon>
        <taxon>Salinisphaera</taxon>
    </lineage>
</organism>
<evidence type="ECO:0000256" key="6">
    <source>
        <dbReference type="ARBA" id="ARBA00022552"/>
    </source>
</evidence>
<dbReference type="NCBIfam" id="TIGR00046">
    <property type="entry name" value="RsmE family RNA methyltransferase"/>
    <property type="match status" value="1"/>
</dbReference>
<evidence type="ECO:0000313" key="16">
    <source>
        <dbReference type="Proteomes" id="UP000006242"/>
    </source>
</evidence>
<keyword evidence="8 12" id="KW-0808">Transferase</keyword>
<gene>
    <name evidence="15" type="primary">rsmE</name>
    <name evidence="15" type="ORF">SSPSH_000149</name>
</gene>
<dbReference type="Gene3D" id="2.40.240.20">
    <property type="entry name" value="Hypothetical PUA domain-like, domain 1"/>
    <property type="match status" value="1"/>
</dbReference>
<dbReference type="Proteomes" id="UP000006242">
    <property type="component" value="Unassembled WGS sequence"/>
</dbReference>
<keyword evidence="7 12" id="KW-0489">Methyltransferase</keyword>
<evidence type="ECO:0000256" key="8">
    <source>
        <dbReference type="ARBA" id="ARBA00022679"/>
    </source>
</evidence>
<dbReference type="OrthoDB" id="9815641at2"/>
<dbReference type="InterPro" id="IPR015947">
    <property type="entry name" value="PUA-like_sf"/>
</dbReference>
<dbReference type="Gene3D" id="3.40.1280.10">
    <property type="match status" value="1"/>
</dbReference>
<dbReference type="InterPro" id="IPR046886">
    <property type="entry name" value="RsmE_MTase_dom"/>
</dbReference>
<evidence type="ECO:0000256" key="12">
    <source>
        <dbReference type="PIRNR" id="PIRNR015601"/>
    </source>
</evidence>
<evidence type="ECO:0000256" key="3">
    <source>
        <dbReference type="ARBA" id="ARBA00012328"/>
    </source>
</evidence>
<reference evidence="15 16" key="2">
    <citation type="journal article" date="2013" name="PLoS ONE">
        <title>INDIGO - INtegrated Data Warehouse of MIcrobial GenOmes with Examples from the Red Sea Extremophiles.</title>
        <authorList>
            <person name="Alam I."/>
            <person name="Antunes A."/>
            <person name="Kamau A.A."/>
            <person name="Ba Alawi W."/>
            <person name="Kalkatawi M."/>
            <person name="Stingl U."/>
            <person name="Bajic V.B."/>
        </authorList>
    </citation>
    <scope>NUCLEOTIDE SEQUENCE [LARGE SCALE GENOMIC DNA]</scope>
    <source>
        <strain evidence="15 16">E1L3A</strain>
    </source>
</reference>
<sequence length="247" mass="26685">MSRRGHIPRVFVDSALYVDQTLELAEAKRHHLATVLRLGVDAPVTLFNGDGHEYGARIVQADRKRMTLAVETRHSPERESSLSITLYQAIARGDRMDFALAKAVELGVSAIRPVFTERGKVKLEGERLTKKQAHWQAVVESAAEQSGRLVCPALHTAARLSTCLDSDRDHLRLMLAPTAPAGLASTTPHKHVALLIGPESGLSEPEIDTAATAGWQPITLGPRILRTETAGMAALAALQSLWGDLGG</sequence>
<evidence type="ECO:0000259" key="14">
    <source>
        <dbReference type="Pfam" id="PF20260"/>
    </source>
</evidence>
<dbReference type="Pfam" id="PF04452">
    <property type="entry name" value="Methyltrans_RNA"/>
    <property type="match status" value="1"/>
</dbReference>
<evidence type="ECO:0000256" key="2">
    <source>
        <dbReference type="ARBA" id="ARBA00005528"/>
    </source>
</evidence>
<keyword evidence="9 12" id="KW-0949">S-adenosyl-L-methionine</keyword>
<evidence type="ECO:0000256" key="11">
    <source>
        <dbReference type="ARBA" id="ARBA00047944"/>
    </source>
</evidence>
<feature type="domain" description="Ribosomal RNA small subunit methyltransferase E methyltransferase" evidence="13">
    <location>
        <begin position="79"/>
        <end position="239"/>
    </location>
</feature>
<evidence type="ECO:0000259" key="13">
    <source>
        <dbReference type="Pfam" id="PF04452"/>
    </source>
</evidence>
<evidence type="ECO:0000256" key="7">
    <source>
        <dbReference type="ARBA" id="ARBA00022603"/>
    </source>
</evidence>
<dbReference type="SUPFAM" id="SSF75217">
    <property type="entry name" value="alpha/beta knot"/>
    <property type="match status" value="1"/>
</dbReference>
<proteinExistence type="inferred from homology"/>
<evidence type="ECO:0000256" key="5">
    <source>
        <dbReference type="ARBA" id="ARBA00022490"/>
    </source>
</evidence>
<protein>
    <recommendedName>
        <fullName evidence="4 12">Ribosomal RNA small subunit methyltransferase E</fullName>
        <ecNumber evidence="3 12">2.1.1.193</ecNumber>
    </recommendedName>
</protein>
<dbReference type="GO" id="GO:0005737">
    <property type="term" value="C:cytoplasm"/>
    <property type="evidence" value="ECO:0007669"/>
    <property type="project" value="UniProtKB-SubCell"/>
</dbReference>
<dbReference type="NCBIfam" id="NF008692">
    <property type="entry name" value="PRK11713.1-5"/>
    <property type="match status" value="1"/>
</dbReference>
<accession>U2ES39</accession>
<dbReference type="AlphaFoldDB" id="U2ES39"/>
<dbReference type="GO" id="GO:0070042">
    <property type="term" value="F:rRNA (uridine-N3-)-methyltransferase activity"/>
    <property type="evidence" value="ECO:0007669"/>
    <property type="project" value="TreeGrafter"/>
</dbReference>
<comment type="caution">
    <text evidence="15">The sequence shown here is derived from an EMBL/GenBank/DDBJ whole genome shotgun (WGS) entry which is preliminary data.</text>
</comment>
<dbReference type="eggNOG" id="COG1385">
    <property type="taxonomic scope" value="Bacteria"/>
</dbReference>
<keyword evidence="5 12" id="KW-0963">Cytoplasm</keyword>
<dbReference type="PANTHER" id="PTHR30027">
    <property type="entry name" value="RIBOSOMAL RNA SMALL SUBUNIT METHYLTRANSFERASE E"/>
    <property type="match status" value="1"/>
</dbReference>
<dbReference type="GO" id="GO:0070475">
    <property type="term" value="P:rRNA base methylation"/>
    <property type="evidence" value="ECO:0007669"/>
    <property type="project" value="TreeGrafter"/>
</dbReference>
<dbReference type="RefSeq" id="WP_006913276.1">
    <property type="nucleotide sequence ID" value="NZ_AFNV02000001.1"/>
</dbReference>
<dbReference type="InterPro" id="IPR029028">
    <property type="entry name" value="Alpha/beta_knot_MTases"/>
</dbReference>
<name>U2ES39_9GAMM</name>
<dbReference type="InterPro" id="IPR029026">
    <property type="entry name" value="tRNA_m1G_MTases_N"/>
</dbReference>
<comment type="catalytic activity">
    <reaction evidence="11 12">
        <text>uridine(1498) in 16S rRNA + S-adenosyl-L-methionine = N(3)-methyluridine(1498) in 16S rRNA + S-adenosyl-L-homocysteine + H(+)</text>
        <dbReference type="Rhea" id="RHEA:42920"/>
        <dbReference type="Rhea" id="RHEA-COMP:10283"/>
        <dbReference type="Rhea" id="RHEA-COMP:10284"/>
        <dbReference type="ChEBI" id="CHEBI:15378"/>
        <dbReference type="ChEBI" id="CHEBI:57856"/>
        <dbReference type="ChEBI" id="CHEBI:59789"/>
        <dbReference type="ChEBI" id="CHEBI:65315"/>
        <dbReference type="ChEBI" id="CHEBI:74502"/>
        <dbReference type="EC" id="2.1.1.193"/>
    </reaction>
</comment>
<dbReference type="CDD" id="cd18084">
    <property type="entry name" value="RsmE-like"/>
    <property type="match status" value="1"/>
</dbReference>
<evidence type="ECO:0000256" key="1">
    <source>
        <dbReference type="ARBA" id="ARBA00004496"/>
    </source>
</evidence>
<dbReference type="InterPro" id="IPR006700">
    <property type="entry name" value="RsmE"/>
</dbReference>
<dbReference type="SUPFAM" id="SSF88697">
    <property type="entry name" value="PUA domain-like"/>
    <property type="match status" value="1"/>
</dbReference>
<feature type="domain" description="Ribosomal RNA small subunit methyltransferase E PUA-like" evidence="14">
    <location>
        <begin position="29"/>
        <end position="70"/>
    </location>
</feature>
<keyword evidence="16" id="KW-1185">Reference proteome</keyword>
<keyword evidence="6 12" id="KW-0698">rRNA processing</keyword>
<comment type="subcellular location">
    <subcellularLocation>
        <location evidence="1 12">Cytoplasm</location>
    </subcellularLocation>
</comment>
<dbReference type="PANTHER" id="PTHR30027:SF3">
    <property type="entry name" value="16S RRNA (URACIL(1498)-N(3))-METHYLTRANSFERASE"/>
    <property type="match status" value="1"/>
</dbReference>
<dbReference type="Pfam" id="PF20260">
    <property type="entry name" value="PUA_4"/>
    <property type="match status" value="1"/>
</dbReference>
<dbReference type="STRING" id="1033802.SSPSH_000149"/>
<dbReference type="EC" id="2.1.1.193" evidence="3 12"/>
<evidence type="ECO:0000256" key="9">
    <source>
        <dbReference type="ARBA" id="ARBA00022691"/>
    </source>
</evidence>
<evidence type="ECO:0000313" key="15">
    <source>
        <dbReference type="EMBL" id="ERJ20807.1"/>
    </source>
</evidence>
<evidence type="ECO:0000256" key="4">
    <source>
        <dbReference type="ARBA" id="ARBA00013673"/>
    </source>
</evidence>
<dbReference type="InterPro" id="IPR046887">
    <property type="entry name" value="RsmE_PUA-like"/>
</dbReference>
<evidence type="ECO:0000256" key="10">
    <source>
        <dbReference type="ARBA" id="ARBA00025699"/>
    </source>
</evidence>
<dbReference type="PIRSF" id="PIRSF015601">
    <property type="entry name" value="MTase_slr0722"/>
    <property type="match status" value="1"/>
</dbReference>
<comment type="function">
    <text evidence="10 12">Specifically methylates the N3 position of the uracil ring of uridine 1498 (m3U1498) in 16S rRNA. Acts on the fully assembled 30S ribosomal subunit.</text>
</comment>